<protein>
    <submittedName>
        <fullName evidence="1">Uncharacterized protein</fullName>
    </submittedName>
</protein>
<name>A0ABN3US84_9ACTN</name>
<sequence>MLGDTGGQGALIPAAQAAHPHDLGSQVFAMLADADGLSRHNRLLFYAHRSSAVMAALPPARGEKLERWARGYPAPLPQKTAAP</sequence>
<gene>
    <name evidence="1" type="ORF">GCM10010439_69600</name>
</gene>
<proteinExistence type="predicted"/>
<dbReference type="Proteomes" id="UP001501842">
    <property type="component" value="Unassembled WGS sequence"/>
</dbReference>
<reference evidence="1 2" key="1">
    <citation type="journal article" date="2019" name="Int. J. Syst. Evol. Microbiol.">
        <title>The Global Catalogue of Microorganisms (GCM) 10K type strain sequencing project: providing services to taxonomists for standard genome sequencing and annotation.</title>
        <authorList>
            <consortium name="The Broad Institute Genomics Platform"/>
            <consortium name="The Broad Institute Genome Sequencing Center for Infectious Disease"/>
            <person name="Wu L."/>
            <person name="Ma J."/>
        </authorList>
    </citation>
    <scope>NUCLEOTIDE SEQUENCE [LARGE SCALE GENOMIC DNA]</scope>
    <source>
        <strain evidence="1 2">JCM 8201</strain>
    </source>
</reference>
<evidence type="ECO:0000313" key="1">
    <source>
        <dbReference type="EMBL" id="GAA2737862.1"/>
    </source>
</evidence>
<dbReference type="EMBL" id="BAAATZ010000036">
    <property type="protein sequence ID" value="GAA2737862.1"/>
    <property type="molecule type" value="Genomic_DNA"/>
</dbReference>
<evidence type="ECO:0000313" key="2">
    <source>
        <dbReference type="Proteomes" id="UP001501842"/>
    </source>
</evidence>
<keyword evidence="2" id="KW-1185">Reference proteome</keyword>
<organism evidence="1 2">
    <name type="scientific">Actinocorallia aurantiaca</name>
    <dbReference type="NCBI Taxonomy" id="46204"/>
    <lineage>
        <taxon>Bacteria</taxon>
        <taxon>Bacillati</taxon>
        <taxon>Actinomycetota</taxon>
        <taxon>Actinomycetes</taxon>
        <taxon>Streptosporangiales</taxon>
        <taxon>Thermomonosporaceae</taxon>
        <taxon>Actinocorallia</taxon>
    </lineage>
</organism>
<accession>A0ABN3US84</accession>
<comment type="caution">
    <text evidence="1">The sequence shown here is derived from an EMBL/GenBank/DDBJ whole genome shotgun (WGS) entry which is preliminary data.</text>
</comment>